<feature type="transmembrane region" description="Helical" evidence="12">
    <location>
        <begin position="621"/>
        <end position="643"/>
    </location>
</feature>
<evidence type="ECO:0000256" key="12">
    <source>
        <dbReference type="SAM" id="Phobius"/>
    </source>
</evidence>
<keyword evidence="9 12" id="KW-0472">Membrane</keyword>
<dbReference type="Pfam" id="PF13855">
    <property type="entry name" value="LRR_8"/>
    <property type="match status" value="2"/>
</dbReference>
<keyword evidence="11" id="KW-0325">Glycoprotein</keyword>
<evidence type="ECO:0000256" key="8">
    <source>
        <dbReference type="ARBA" id="ARBA00022989"/>
    </source>
</evidence>
<proteinExistence type="inferred from homology"/>
<feature type="domain" description="Disease resistance R13L4/SHOC-2-like LRR" evidence="13">
    <location>
        <begin position="81"/>
        <end position="262"/>
    </location>
</feature>
<keyword evidence="14" id="KW-0808">Transferase</keyword>
<evidence type="ECO:0000256" key="4">
    <source>
        <dbReference type="ARBA" id="ARBA00022614"/>
    </source>
</evidence>
<protein>
    <submittedName>
        <fullName evidence="14">LRR receptor-like serine/threonine-protein kinase GSO1</fullName>
    </submittedName>
</protein>
<dbReference type="SUPFAM" id="SSF52058">
    <property type="entry name" value="L domain-like"/>
    <property type="match status" value="2"/>
</dbReference>
<keyword evidence="4" id="KW-0433">Leucine-rich repeat</keyword>
<dbReference type="InterPro" id="IPR055414">
    <property type="entry name" value="LRR_R13L4/SHOC2-like"/>
</dbReference>
<comment type="similarity">
    <text evidence="2">Belongs to the RLP family.</text>
</comment>
<keyword evidence="6" id="KW-0732">Signal</keyword>
<organism evidence="14 15">
    <name type="scientific">Vitis vinifera</name>
    <name type="common">Grape</name>
    <dbReference type="NCBI Taxonomy" id="29760"/>
    <lineage>
        <taxon>Eukaryota</taxon>
        <taxon>Viridiplantae</taxon>
        <taxon>Streptophyta</taxon>
        <taxon>Embryophyta</taxon>
        <taxon>Tracheophyta</taxon>
        <taxon>Spermatophyta</taxon>
        <taxon>Magnoliopsida</taxon>
        <taxon>eudicotyledons</taxon>
        <taxon>Gunneridae</taxon>
        <taxon>Pentapetalae</taxon>
        <taxon>rosids</taxon>
        <taxon>Vitales</taxon>
        <taxon>Vitaceae</taxon>
        <taxon>Viteae</taxon>
        <taxon>Vitis</taxon>
    </lineage>
</organism>
<dbReference type="FunFam" id="3.80.10.10:FF:000221">
    <property type="entry name" value="Leucine-rich repeat receptor-like protein kinase PXL1"/>
    <property type="match status" value="1"/>
</dbReference>
<evidence type="ECO:0000256" key="11">
    <source>
        <dbReference type="ARBA" id="ARBA00023180"/>
    </source>
</evidence>
<dbReference type="InterPro" id="IPR032675">
    <property type="entry name" value="LRR_dom_sf"/>
</dbReference>
<keyword evidence="8 12" id="KW-1133">Transmembrane helix</keyword>
<gene>
    <name evidence="14" type="primary">GSO1_31</name>
    <name evidence="14" type="ORF">CK203_088230</name>
</gene>
<comment type="caution">
    <text evidence="14">The sequence shown here is derived from an EMBL/GenBank/DDBJ whole genome shotgun (WGS) entry which is preliminary data.</text>
</comment>
<evidence type="ECO:0000256" key="2">
    <source>
        <dbReference type="ARBA" id="ARBA00009592"/>
    </source>
</evidence>
<keyword evidence="7" id="KW-0677">Repeat</keyword>
<evidence type="ECO:0000313" key="15">
    <source>
        <dbReference type="Proteomes" id="UP000288805"/>
    </source>
</evidence>
<dbReference type="PANTHER" id="PTHR48063">
    <property type="entry name" value="LRR RECEPTOR-LIKE KINASE"/>
    <property type="match status" value="1"/>
</dbReference>
<dbReference type="Proteomes" id="UP000288805">
    <property type="component" value="Unassembled WGS sequence"/>
</dbReference>
<evidence type="ECO:0000256" key="10">
    <source>
        <dbReference type="ARBA" id="ARBA00023170"/>
    </source>
</evidence>
<evidence type="ECO:0000256" key="5">
    <source>
        <dbReference type="ARBA" id="ARBA00022692"/>
    </source>
</evidence>
<dbReference type="InterPro" id="IPR003591">
    <property type="entry name" value="Leu-rich_rpt_typical-subtyp"/>
</dbReference>
<comment type="subcellular location">
    <subcellularLocation>
        <location evidence="1">Cell membrane</location>
        <topology evidence="1">Single-pass type I membrane protein</topology>
    </subcellularLocation>
</comment>
<keyword evidence="14" id="KW-0418">Kinase</keyword>
<dbReference type="PANTHER" id="PTHR48063:SF16">
    <property type="entry name" value="LRR RECEPTOR-LIKE SERINE_THREONINE-PROTEIN KINASE GSO1"/>
    <property type="match status" value="1"/>
</dbReference>
<dbReference type="Gene3D" id="3.80.10.10">
    <property type="entry name" value="Ribonuclease Inhibitor"/>
    <property type="match status" value="2"/>
</dbReference>
<sequence>MATRFPRMCRSALDDLSGPEPKDDAWMTSEVQRQKAAAAVVIGGSVKKKGSHTNEDRLLRKGQSSGSDTMLEILNNCWFPNYIGRLCHLQFLSMDSNNLKGSLPKSLEGFQNCGPKTLPNLTTLCLSNNQFDGELPEWLSRLENLVELSMSHNKLQGPIPASLGTLQHLTSISLARNELNGSLPDSFGQLSELSYFDVSCNRLAGSLSEEHFSKLIRLNELHLGSNSFILNVSSNWIPPFQLFELGMNLCNLGPSFPTWLQSQKKVWDLDLSNASISSCIPNWFWDISSNIVRLNLSHNRLQGQLPNPLNVGPNAYIDLSSNLFEGPIPLSNQYIQLLDLSNNFFSGPVPLSIGEFMPYLSFLSLSGNQIIGPVPPSIGHMRIAAVIDLSRNSLAGSIPWTLSNCSHLIVLDLGNNNLSGTIPQSFGSLRLIQSLHLRNNKLSGELPFSFCNLSNLETLDLSYSRLSGNIPAWVGAAFMKLRILNLSFNAFTGGLPFELSNLSSLHVLDLAGSALLRRKLSGEFPKKLTNLRGLVTLNLSSNCINGSIPENISGMRQLASLDLSSNKLSGQITTFDASAFYGNPGLCGAPLVTKCEGENQDQGQSTIDQEEENDNGFIDEWFYLSVGLGFAVGILFPFFILAFKRSWCEAYFSFVDKIVNKLGLARRGATNGRNQRG</sequence>
<evidence type="ECO:0000256" key="9">
    <source>
        <dbReference type="ARBA" id="ARBA00023136"/>
    </source>
</evidence>
<dbReference type="GO" id="GO:0016301">
    <property type="term" value="F:kinase activity"/>
    <property type="evidence" value="ECO:0007669"/>
    <property type="project" value="UniProtKB-KW"/>
</dbReference>
<dbReference type="FunFam" id="3.80.10.10:FF:000095">
    <property type="entry name" value="LRR receptor-like serine/threonine-protein kinase GSO1"/>
    <property type="match status" value="1"/>
</dbReference>
<evidence type="ECO:0000259" key="13">
    <source>
        <dbReference type="Pfam" id="PF23598"/>
    </source>
</evidence>
<evidence type="ECO:0000313" key="14">
    <source>
        <dbReference type="EMBL" id="RVW60169.1"/>
    </source>
</evidence>
<evidence type="ECO:0000256" key="7">
    <source>
        <dbReference type="ARBA" id="ARBA00022737"/>
    </source>
</evidence>
<evidence type="ECO:0000256" key="1">
    <source>
        <dbReference type="ARBA" id="ARBA00004251"/>
    </source>
</evidence>
<dbReference type="Pfam" id="PF23598">
    <property type="entry name" value="LRR_14"/>
    <property type="match status" value="1"/>
</dbReference>
<keyword evidence="3" id="KW-1003">Cell membrane</keyword>
<reference evidence="14 15" key="1">
    <citation type="journal article" date="2018" name="PLoS Genet.">
        <title>Population sequencing reveals clonal diversity and ancestral inbreeding in the grapevine cultivar Chardonnay.</title>
        <authorList>
            <person name="Roach M.J."/>
            <person name="Johnson D.L."/>
            <person name="Bohlmann J."/>
            <person name="van Vuuren H.J."/>
            <person name="Jones S.J."/>
            <person name="Pretorius I.S."/>
            <person name="Schmidt S.A."/>
            <person name="Borneman A.R."/>
        </authorList>
    </citation>
    <scope>NUCLEOTIDE SEQUENCE [LARGE SCALE GENOMIC DNA]</scope>
    <source>
        <strain evidence="15">cv. Chardonnay</strain>
        <tissue evidence="14">Leaf</tissue>
    </source>
</reference>
<evidence type="ECO:0000256" key="6">
    <source>
        <dbReference type="ARBA" id="ARBA00022729"/>
    </source>
</evidence>
<dbReference type="InterPro" id="IPR046956">
    <property type="entry name" value="RLP23-like"/>
</dbReference>
<dbReference type="SMART" id="SM00369">
    <property type="entry name" value="LRR_TYP"/>
    <property type="match status" value="7"/>
</dbReference>
<dbReference type="GO" id="GO:0005886">
    <property type="term" value="C:plasma membrane"/>
    <property type="evidence" value="ECO:0007669"/>
    <property type="project" value="UniProtKB-SubCell"/>
</dbReference>
<dbReference type="FunFam" id="3.80.10.10:FF:001347">
    <property type="entry name" value="LRR receptor-like serine/threonine-protein kinase GSO2"/>
    <property type="match status" value="1"/>
</dbReference>
<keyword evidence="5 12" id="KW-0812">Transmembrane</keyword>
<dbReference type="Pfam" id="PF00560">
    <property type="entry name" value="LRR_1"/>
    <property type="match status" value="5"/>
</dbReference>
<dbReference type="AlphaFoldDB" id="A0A438FJI3"/>
<accession>A0A438FJI3</accession>
<evidence type="ECO:0000256" key="3">
    <source>
        <dbReference type="ARBA" id="ARBA00022475"/>
    </source>
</evidence>
<keyword evidence="10 14" id="KW-0675">Receptor</keyword>
<dbReference type="EMBL" id="QGNW01000868">
    <property type="protein sequence ID" value="RVW60169.1"/>
    <property type="molecule type" value="Genomic_DNA"/>
</dbReference>
<dbReference type="InterPro" id="IPR001611">
    <property type="entry name" value="Leu-rich_rpt"/>
</dbReference>
<name>A0A438FJI3_VITVI</name>